<dbReference type="Gene3D" id="3.50.50.60">
    <property type="entry name" value="FAD/NAD(P)-binding domain"/>
    <property type="match status" value="1"/>
</dbReference>
<evidence type="ECO:0000313" key="9">
    <source>
        <dbReference type="EMBL" id="GFO60570.1"/>
    </source>
</evidence>
<comment type="caution">
    <text evidence="9">The sequence shown here is derived from an EMBL/GenBank/DDBJ whole genome shotgun (WGS) entry which is preliminary data.</text>
</comment>
<keyword evidence="4" id="KW-0274">FAD</keyword>
<evidence type="ECO:0000313" key="10">
    <source>
        <dbReference type="Proteomes" id="UP000556026"/>
    </source>
</evidence>
<dbReference type="Gene3D" id="3.30.9.10">
    <property type="entry name" value="D-Amino Acid Oxidase, subunit A, domain 2"/>
    <property type="match status" value="1"/>
</dbReference>
<dbReference type="RefSeq" id="WP_183355387.1">
    <property type="nucleotide sequence ID" value="NZ_BLXX01000009.1"/>
</dbReference>
<evidence type="ECO:0000259" key="8">
    <source>
        <dbReference type="Pfam" id="PF16901"/>
    </source>
</evidence>
<dbReference type="GO" id="GO:0009331">
    <property type="term" value="C:glycerol-3-phosphate dehydrogenase (FAD) complex"/>
    <property type="evidence" value="ECO:0007669"/>
    <property type="project" value="UniProtKB-UniRule"/>
</dbReference>
<dbReference type="GO" id="GO:0006072">
    <property type="term" value="P:glycerol-3-phosphate metabolic process"/>
    <property type="evidence" value="ECO:0007669"/>
    <property type="project" value="UniProtKB-UniRule"/>
</dbReference>
<keyword evidence="3 6" id="KW-0285">Flavoprotein</keyword>
<feature type="domain" description="FAD dependent oxidoreductase" evidence="7">
    <location>
        <begin position="17"/>
        <end position="379"/>
    </location>
</feature>
<dbReference type="PROSITE" id="PS51257">
    <property type="entry name" value="PROKAR_LIPOPROTEIN"/>
    <property type="match status" value="1"/>
</dbReference>
<dbReference type="InterPro" id="IPR038299">
    <property type="entry name" value="DAO_C_sf"/>
</dbReference>
<dbReference type="SUPFAM" id="SSF51905">
    <property type="entry name" value="FAD/NAD(P)-binding domain"/>
    <property type="match status" value="1"/>
</dbReference>
<dbReference type="AlphaFoldDB" id="A0A6V8MKN6"/>
<dbReference type="EC" id="1.1.5.3" evidence="6"/>
<keyword evidence="10" id="KW-1185">Reference proteome</keyword>
<dbReference type="Pfam" id="PF16901">
    <property type="entry name" value="DAO_C"/>
    <property type="match status" value="1"/>
</dbReference>
<organism evidence="9 10">
    <name type="scientific">Geomonas silvestris</name>
    <dbReference type="NCBI Taxonomy" id="2740184"/>
    <lineage>
        <taxon>Bacteria</taxon>
        <taxon>Pseudomonadati</taxon>
        <taxon>Thermodesulfobacteriota</taxon>
        <taxon>Desulfuromonadia</taxon>
        <taxon>Geobacterales</taxon>
        <taxon>Geobacteraceae</taxon>
        <taxon>Geomonas</taxon>
    </lineage>
</organism>
<evidence type="ECO:0000256" key="2">
    <source>
        <dbReference type="ARBA" id="ARBA00007330"/>
    </source>
</evidence>
<evidence type="ECO:0000259" key="7">
    <source>
        <dbReference type="Pfam" id="PF01266"/>
    </source>
</evidence>
<comment type="similarity">
    <text evidence="2 6">Belongs to the FAD-dependent glycerol-3-phosphate dehydrogenase family.</text>
</comment>
<comment type="cofactor">
    <cofactor evidence="1 6">
        <name>FAD</name>
        <dbReference type="ChEBI" id="CHEBI:57692"/>
    </cofactor>
</comment>
<protein>
    <recommendedName>
        <fullName evidence="6">Glycerol-3-phosphate dehydrogenase</fullName>
        <ecNumber evidence="6">1.1.5.3</ecNumber>
    </recommendedName>
</protein>
<reference evidence="10" key="1">
    <citation type="submission" date="2020-06" db="EMBL/GenBank/DDBJ databases">
        <title>Draft genomic sequence of Geomonas sp. Red330.</title>
        <authorList>
            <person name="Itoh H."/>
            <person name="Zhenxing X."/>
            <person name="Ushijima N."/>
            <person name="Masuda Y."/>
            <person name="Shiratori Y."/>
            <person name="Senoo K."/>
        </authorList>
    </citation>
    <scope>NUCLEOTIDE SEQUENCE [LARGE SCALE GENOMIC DNA]</scope>
    <source>
        <strain evidence="10">Red330</strain>
    </source>
</reference>
<dbReference type="PANTHER" id="PTHR11985:SF15">
    <property type="entry name" value="GLYCEROL-3-PHOSPHATE DEHYDROGENASE, MITOCHONDRIAL"/>
    <property type="match status" value="1"/>
</dbReference>
<dbReference type="PANTHER" id="PTHR11985">
    <property type="entry name" value="GLYCEROL-3-PHOSPHATE DEHYDROGENASE"/>
    <property type="match status" value="1"/>
</dbReference>
<dbReference type="Pfam" id="PF01266">
    <property type="entry name" value="DAO"/>
    <property type="match status" value="1"/>
</dbReference>
<dbReference type="GO" id="GO:0004368">
    <property type="term" value="F:glycerol-3-phosphate dehydrogenase (quinone) activity"/>
    <property type="evidence" value="ECO:0007669"/>
    <property type="project" value="UniProtKB-EC"/>
</dbReference>
<dbReference type="InterPro" id="IPR036188">
    <property type="entry name" value="FAD/NAD-bd_sf"/>
</dbReference>
<evidence type="ECO:0000256" key="6">
    <source>
        <dbReference type="RuleBase" id="RU361217"/>
    </source>
</evidence>
<evidence type="ECO:0000256" key="1">
    <source>
        <dbReference type="ARBA" id="ARBA00001974"/>
    </source>
</evidence>
<comment type="catalytic activity">
    <reaction evidence="6">
        <text>a quinone + sn-glycerol 3-phosphate = dihydroxyacetone phosphate + a quinol</text>
        <dbReference type="Rhea" id="RHEA:18977"/>
        <dbReference type="ChEBI" id="CHEBI:24646"/>
        <dbReference type="ChEBI" id="CHEBI:57597"/>
        <dbReference type="ChEBI" id="CHEBI:57642"/>
        <dbReference type="ChEBI" id="CHEBI:132124"/>
        <dbReference type="EC" id="1.1.5.3"/>
    </reaction>
</comment>
<proteinExistence type="inferred from homology"/>
<dbReference type="PRINTS" id="PR01001">
    <property type="entry name" value="FADG3PDH"/>
</dbReference>
<dbReference type="InterPro" id="IPR006076">
    <property type="entry name" value="FAD-dep_OxRdtase"/>
</dbReference>
<accession>A0A6V8MKN6</accession>
<name>A0A6V8MKN6_9BACT</name>
<evidence type="ECO:0000256" key="3">
    <source>
        <dbReference type="ARBA" id="ARBA00022630"/>
    </source>
</evidence>
<dbReference type="InterPro" id="IPR000447">
    <property type="entry name" value="G3P_DH_FAD-dep"/>
</dbReference>
<gene>
    <name evidence="9" type="ORF">GMST_28950</name>
</gene>
<keyword evidence="5 6" id="KW-0560">Oxidoreductase</keyword>
<sequence length="537" mass="58805">MTRTAQLENLRRGEGFDLLVVGGGATGCGVALDAASRGVRVALVEREDFASGTSGRSTKLVHGGVRYLEAALTRLDRVQFNLVREGLHERGILLRLAPHLCHRLPLVTPLYGTLEVPYVWAGLKLYDFLAGRLGLGHSRFVRREELVRRFPMIRREGLKGGVSYYDGQFNDARMNLALALSARQQGALVLNYLEVKELVHRKGRVAGALVRDRLAGDSFEVRARCVVNATGPWGDLLRRLDDPATEPLLRASSGTHIVLPASFAPAQAGITIPRTEDGRVLFILPWLGGCLVGTTDNPASLEPDPQASPADIDYLLRHLARYFSIEAARCDITAAWCGLRPLVQDPAAHDTAGLARDHVVNISGSGLVTIAGGKWTTYRRMAQDAVDAALREGGLTPRRECHTERIPLFGAAGYHGALAAELAQTFRLEPEVAAHLARNYGGEAGRVCKLCRAELAERLVARHPYLKGEVVYAARHEMVRQGADFLLRRIPLGLLDRRAALEAAPAVLDLLARELSWNEEEKAIEQHRLAQSLHPLP</sequence>
<dbReference type="PROSITE" id="PS00978">
    <property type="entry name" value="FAD_G3PDH_2"/>
    <property type="match status" value="1"/>
</dbReference>
<dbReference type="InterPro" id="IPR031656">
    <property type="entry name" value="DAO_C"/>
</dbReference>
<dbReference type="EMBL" id="BLXX01000009">
    <property type="protein sequence ID" value="GFO60570.1"/>
    <property type="molecule type" value="Genomic_DNA"/>
</dbReference>
<dbReference type="PROSITE" id="PS00977">
    <property type="entry name" value="FAD_G3PDH_1"/>
    <property type="match status" value="1"/>
</dbReference>
<dbReference type="Proteomes" id="UP000556026">
    <property type="component" value="Unassembled WGS sequence"/>
</dbReference>
<dbReference type="Gene3D" id="1.10.8.870">
    <property type="entry name" value="Alpha-glycerophosphate oxidase, cap domain"/>
    <property type="match status" value="1"/>
</dbReference>
<feature type="domain" description="Alpha-glycerophosphate oxidase C-terminal" evidence="8">
    <location>
        <begin position="401"/>
        <end position="522"/>
    </location>
</feature>
<evidence type="ECO:0000256" key="5">
    <source>
        <dbReference type="ARBA" id="ARBA00023002"/>
    </source>
</evidence>
<evidence type="ECO:0000256" key="4">
    <source>
        <dbReference type="ARBA" id="ARBA00022827"/>
    </source>
</evidence>